<dbReference type="AlphaFoldDB" id="A0A5B7HS01"/>
<reference evidence="1 2" key="1">
    <citation type="submission" date="2019-05" db="EMBL/GenBank/DDBJ databases">
        <title>Another draft genome of Portunus trituberculatus and its Hox gene families provides insights of decapod evolution.</title>
        <authorList>
            <person name="Jeong J.-H."/>
            <person name="Song I."/>
            <person name="Kim S."/>
            <person name="Choi T."/>
            <person name="Kim D."/>
            <person name="Ryu S."/>
            <person name="Kim W."/>
        </authorList>
    </citation>
    <scope>NUCLEOTIDE SEQUENCE [LARGE SCALE GENOMIC DNA]</scope>
    <source>
        <tissue evidence="1">Muscle</tissue>
    </source>
</reference>
<sequence>MTASLSITCASVTIVQWPDDFVQAVRRDGERVIRTQRSENWCPGRGSSPGPPGLTRSHCESITQCGRFRRDQGTAGRGARGVQRYYPAVYCPSCSLSLSGL</sequence>
<proteinExistence type="predicted"/>
<gene>
    <name evidence="1" type="ORF">E2C01_069604</name>
</gene>
<accession>A0A5B7HS01</accession>
<name>A0A5B7HS01_PORTR</name>
<protein>
    <submittedName>
        <fullName evidence="1">Uncharacterized protein</fullName>
    </submittedName>
</protein>
<keyword evidence="2" id="KW-1185">Reference proteome</keyword>
<evidence type="ECO:0000313" key="1">
    <source>
        <dbReference type="EMBL" id="MPC75220.1"/>
    </source>
</evidence>
<organism evidence="1 2">
    <name type="scientific">Portunus trituberculatus</name>
    <name type="common">Swimming crab</name>
    <name type="synonym">Neptunus trituberculatus</name>
    <dbReference type="NCBI Taxonomy" id="210409"/>
    <lineage>
        <taxon>Eukaryota</taxon>
        <taxon>Metazoa</taxon>
        <taxon>Ecdysozoa</taxon>
        <taxon>Arthropoda</taxon>
        <taxon>Crustacea</taxon>
        <taxon>Multicrustacea</taxon>
        <taxon>Malacostraca</taxon>
        <taxon>Eumalacostraca</taxon>
        <taxon>Eucarida</taxon>
        <taxon>Decapoda</taxon>
        <taxon>Pleocyemata</taxon>
        <taxon>Brachyura</taxon>
        <taxon>Eubrachyura</taxon>
        <taxon>Portunoidea</taxon>
        <taxon>Portunidae</taxon>
        <taxon>Portuninae</taxon>
        <taxon>Portunus</taxon>
    </lineage>
</organism>
<dbReference type="Proteomes" id="UP000324222">
    <property type="component" value="Unassembled WGS sequence"/>
</dbReference>
<dbReference type="EMBL" id="VSRR010040617">
    <property type="protein sequence ID" value="MPC75220.1"/>
    <property type="molecule type" value="Genomic_DNA"/>
</dbReference>
<comment type="caution">
    <text evidence="1">The sequence shown here is derived from an EMBL/GenBank/DDBJ whole genome shotgun (WGS) entry which is preliminary data.</text>
</comment>
<evidence type="ECO:0000313" key="2">
    <source>
        <dbReference type="Proteomes" id="UP000324222"/>
    </source>
</evidence>